<proteinExistence type="predicted"/>
<dbReference type="OrthoDB" id="2505913at2759"/>
<dbReference type="GeneID" id="18935503"/>
<gene>
    <name evidence="2" type="ORF">MELLADRAFT_90250</name>
</gene>
<feature type="region of interest" description="Disordered" evidence="1">
    <location>
        <begin position="34"/>
        <end position="144"/>
    </location>
</feature>
<organism evidence="3">
    <name type="scientific">Melampsora larici-populina (strain 98AG31 / pathotype 3-4-7)</name>
    <name type="common">Poplar leaf rust fungus</name>
    <dbReference type="NCBI Taxonomy" id="747676"/>
    <lineage>
        <taxon>Eukaryota</taxon>
        <taxon>Fungi</taxon>
        <taxon>Dikarya</taxon>
        <taxon>Basidiomycota</taxon>
        <taxon>Pucciniomycotina</taxon>
        <taxon>Pucciniomycetes</taxon>
        <taxon>Pucciniales</taxon>
        <taxon>Melampsoraceae</taxon>
        <taxon>Melampsora</taxon>
    </lineage>
</organism>
<sequence>MPDNHDEFFDEDDDSFFNDAAVLAQLDEVETQFTNTQKVSQPPVPPTKRPKLNHPVASRSIAQQRHDPMDYDGPSFYVDEAGQYHNYKSPDQPQRNRAGVLPSEPRIVKPSVSVQSNRPTSNNVQQYALQTRQQPLKSGPIQYPREPAAINRNLSLGMQALRTGTATSVPPQPRAAESSRPGIRSHVPPGRPAEMSLQRAPVLQTSHKPPQPPSRASLGPLQTFSRGGDQVMNLENANPRSIQAPQRDQVMEGYKAAAPPRALPSRPLFRADLNPDPSPPTHAPDSRMLELQINQQQELERLRHQMESMNQALREANLEKTRLRGEVSIVRSSLTNHQTSSLQQIQSLRQTEQKIKARAEAAERELERLQREKETNQIFRGLEANARKPPTSVARKHQGNSTQLTQTQNLPPPPGTSNVRPPSKKEKAPAFRGFRDAFDVSHAPVSDSQPSQSTSQRVNPNASQRLVDPMVDRPSRRNSSGNDQIPRGPQVNQSETMNVAELERNCRSKPIEISHRIIANLLHNFIIDVNPNVPSKESNLVVGLQFILQCEFQDQSIQSEYNRVTRELFNSLGKSMTTEWSNSKEENQDSTNLVIGIGGSIFELTEVFYNARL</sequence>
<accession>F4RW95</accession>
<dbReference type="Proteomes" id="UP000001072">
    <property type="component" value="Unassembled WGS sequence"/>
</dbReference>
<evidence type="ECO:0000313" key="3">
    <source>
        <dbReference type="Proteomes" id="UP000001072"/>
    </source>
</evidence>
<feature type="region of interest" description="Disordered" evidence="1">
    <location>
        <begin position="441"/>
        <end position="497"/>
    </location>
</feature>
<dbReference type="VEuPathDB" id="FungiDB:MELLADRAFT_90250"/>
<feature type="compositionally biased region" description="Polar residues" evidence="1">
    <location>
        <begin position="446"/>
        <end position="464"/>
    </location>
</feature>
<evidence type="ECO:0000256" key="1">
    <source>
        <dbReference type="SAM" id="MobiDB-lite"/>
    </source>
</evidence>
<dbReference type="RefSeq" id="XP_007413379.1">
    <property type="nucleotide sequence ID" value="XM_007413317.1"/>
</dbReference>
<reference evidence="3" key="1">
    <citation type="journal article" date="2011" name="Proc. Natl. Acad. Sci. U.S.A.">
        <title>Obligate biotrophy features unraveled by the genomic analysis of rust fungi.</title>
        <authorList>
            <person name="Duplessis S."/>
            <person name="Cuomo C.A."/>
            <person name="Lin Y.-C."/>
            <person name="Aerts A."/>
            <person name="Tisserant E."/>
            <person name="Veneault-Fourrey C."/>
            <person name="Joly D.L."/>
            <person name="Hacquard S."/>
            <person name="Amselem J."/>
            <person name="Cantarel B.L."/>
            <person name="Chiu R."/>
            <person name="Coutinho P.M."/>
            <person name="Feau N."/>
            <person name="Field M."/>
            <person name="Frey P."/>
            <person name="Gelhaye E."/>
            <person name="Goldberg J."/>
            <person name="Grabherr M.G."/>
            <person name="Kodira C.D."/>
            <person name="Kohler A."/>
            <person name="Kuees U."/>
            <person name="Lindquist E.A."/>
            <person name="Lucas S.M."/>
            <person name="Mago R."/>
            <person name="Mauceli E."/>
            <person name="Morin E."/>
            <person name="Murat C."/>
            <person name="Pangilinan J.L."/>
            <person name="Park R."/>
            <person name="Pearson M."/>
            <person name="Quesneville H."/>
            <person name="Rouhier N."/>
            <person name="Sakthikumar S."/>
            <person name="Salamov A.A."/>
            <person name="Schmutz J."/>
            <person name="Selles B."/>
            <person name="Shapiro H."/>
            <person name="Tanguay P."/>
            <person name="Tuskan G.A."/>
            <person name="Henrissat B."/>
            <person name="Van de Peer Y."/>
            <person name="Rouze P."/>
            <person name="Ellis J.G."/>
            <person name="Dodds P.N."/>
            <person name="Schein J.E."/>
            <person name="Zhong S."/>
            <person name="Hamelin R.C."/>
            <person name="Grigoriev I.V."/>
            <person name="Szabo L.J."/>
            <person name="Martin F."/>
        </authorList>
    </citation>
    <scope>NUCLEOTIDE SEQUENCE [LARGE SCALE GENOMIC DNA]</scope>
    <source>
        <strain evidence="3">98AG31 / pathotype 3-4-7</strain>
    </source>
</reference>
<evidence type="ECO:0000313" key="2">
    <source>
        <dbReference type="EMBL" id="EGG03244.1"/>
    </source>
</evidence>
<feature type="compositionally biased region" description="Low complexity" evidence="1">
    <location>
        <begin position="399"/>
        <end position="409"/>
    </location>
</feature>
<dbReference type="EMBL" id="GL883125">
    <property type="protein sequence ID" value="EGG03244.1"/>
    <property type="molecule type" value="Genomic_DNA"/>
</dbReference>
<dbReference type="InParanoid" id="F4RW95"/>
<name>F4RW95_MELLP</name>
<keyword evidence="3" id="KW-1185">Reference proteome</keyword>
<dbReference type="HOGENOM" id="CLU_445548_0_0_1"/>
<dbReference type="KEGG" id="mlr:MELLADRAFT_90250"/>
<feature type="region of interest" description="Disordered" evidence="1">
    <location>
        <begin position="377"/>
        <end position="427"/>
    </location>
</feature>
<feature type="compositionally biased region" description="Polar residues" evidence="1">
    <location>
        <begin position="112"/>
        <end position="136"/>
    </location>
</feature>
<dbReference type="AlphaFoldDB" id="F4RW95"/>
<protein>
    <submittedName>
        <fullName evidence="2">Uncharacterized protein</fullName>
    </submittedName>
</protein>
<feature type="region of interest" description="Disordered" evidence="1">
    <location>
        <begin position="163"/>
        <end position="227"/>
    </location>
</feature>